<reference evidence="1" key="1">
    <citation type="submission" date="2014-09" db="EMBL/GenBank/DDBJ databases">
        <authorList>
            <person name="Magalhaes I.L.F."/>
            <person name="Oliveira U."/>
            <person name="Santos F.R."/>
            <person name="Vidigal T.H.D.A."/>
            <person name="Brescovit A.D."/>
            <person name="Santos A.J."/>
        </authorList>
    </citation>
    <scope>NUCLEOTIDE SEQUENCE</scope>
    <source>
        <tissue evidence="1">Shoot tissue taken approximately 20 cm above the soil surface</tissue>
    </source>
</reference>
<name>A0A0A9GXV3_ARUDO</name>
<sequence length="37" mass="4126">MELGRDKQKSLIVQEGLLLCLRVCFGAHKSAQLLTLL</sequence>
<accession>A0A0A9GXV3</accession>
<protein>
    <submittedName>
        <fullName evidence="1">Uncharacterized protein</fullName>
    </submittedName>
</protein>
<dbReference type="AlphaFoldDB" id="A0A0A9GXV3"/>
<proteinExistence type="predicted"/>
<evidence type="ECO:0000313" key="1">
    <source>
        <dbReference type="EMBL" id="JAE27416.1"/>
    </source>
</evidence>
<organism evidence="1">
    <name type="scientific">Arundo donax</name>
    <name type="common">Giant reed</name>
    <name type="synonym">Donax arundinaceus</name>
    <dbReference type="NCBI Taxonomy" id="35708"/>
    <lineage>
        <taxon>Eukaryota</taxon>
        <taxon>Viridiplantae</taxon>
        <taxon>Streptophyta</taxon>
        <taxon>Embryophyta</taxon>
        <taxon>Tracheophyta</taxon>
        <taxon>Spermatophyta</taxon>
        <taxon>Magnoliopsida</taxon>
        <taxon>Liliopsida</taxon>
        <taxon>Poales</taxon>
        <taxon>Poaceae</taxon>
        <taxon>PACMAD clade</taxon>
        <taxon>Arundinoideae</taxon>
        <taxon>Arundineae</taxon>
        <taxon>Arundo</taxon>
    </lineage>
</organism>
<reference evidence="1" key="2">
    <citation type="journal article" date="2015" name="Data Brief">
        <title>Shoot transcriptome of the giant reed, Arundo donax.</title>
        <authorList>
            <person name="Barrero R.A."/>
            <person name="Guerrero F.D."/>
            <person name="Moolhuijzen P."/>
            <person name="Goolsby J.A."/>
            <person name="Tidwell J."/>
            <person name="Bellgard S.E."/>
            <person name="Bellgard M.I."/>
        </authorList>
    </citation>
    <scope>NUCLEOTIDE SEQUENCE</scope>
    <source>
        <tissue evidence="1">Shoot tissue taken approximately 20 cm above the soil surface</tissue>
    </source>
</reference>
<dbReference type="EMBL" id="GBRH01170480">
    <property type="protein sequence ID" value="JAE27416.1"/>
    <property type="molecule type" value="Transcribed_RNA"/>
</dbReference>